<dbReference type="KEGG" id="dax:FDQ92_14825"/>
<accession>A0A4P8L5X4</accession>
<name>A0A4P8L5X4_9BACT</name>
<gene>
    <name evidence="4" type="ORF">FDQ92_14825</name>
</gene>
<evidence type="ECO:0000259" key="3">
    <source>
        <dbReference type="Pfam" id="PF03413"/>
    </source>
</evidence>
<dbReference type="Pfam" id="PF03413">
    <property type="entry name" value="PepSY"/>
    <property type="match status" value="1"/>
</dbReference>
<feature type="region of interest" description="Disordered" evidence="1">
    <location>
        <begin position="141"/>
        <end position="166"/>
    </location>
</feature>
<reference evidence="4 5" key="2">
    <citation type="submission" date="2019-05" db="EMBL/GenBank/DDBJ databases">
        <authorList>
            <person name="Suflita J.M."/>
            <person name="Marks C.R."/>
        </authorList>
    </citation>
    <scope>NUCLEOTIDE SEQUENCE [LARGE SCALE GENOMIC DNA]</scope>
    <source>
        <strain evidence="4 5">ALDC</strain>
    </source>
</reference>
<protein>
    <recommendedName>
        <fullName evidence="3">PepSY domain-containing protein</fullName>
    </recommendedName>
</protein>
<dbReference type="Gene3D" id="3.10.450.40">
    <property type="match status" value="1"/>
</dbReference>
<dbReference type="EMBL" id="CP040098">
    <property type="protein sequence ID" value="QCQ23330.1"/>
    <property type="molecule type" value="Genomic_DNA"/>
</dbReference>
<keyword evidence="5" id="KW-1185">Reference proteome</keyword>
<dbReference type="Proteomes" id="UP000298602">
    <property type="component" value="Chromosome"/>
</dbReference>
<feature type="domain" description="PepSY" evidence="3">
    <location>
        <begin position="86"/>
        <end position="145"/>
    </location>
</feature>
<evidence type="ECO:0000313" key="5">
    <source>
        <dbReference type="Proteomes" id="UP000298602"/>
    </source>
</evidence>
<evidence type="ECO:0000256" key="2">
    <source>
        <dbReference type="SAM" id="Phobius"/>
    </source>
</evidence>
<dbReference type="OrthoDB" id="5421567at2"/>
<keyword evidence="2" id="KW-0812">Transmembrane</keyword>
<keyword evidence="2" id="KW-0472">Membrane</keyword>
<feature type="transmembrane region" description="Helical" evidence="2">
    <location>
        <begin position="38"/>
        <end position="59"/>
    </location>
</feature>
<dbReference type="InterPro" id="IPR025711">
    <property type="entry name" value="PepSY"/>
</dbReference>
<organism evidence="4 5">
    <name type="scientific">Desulfoglaeba alkanexedens ALDC</name>
    <dbReference type="NCBI Taxonomy" id="980445"/>
    <lineage>
        <taxon>Bacteria</taxon>
        <taxon>Pseudomonadati</taxon>
        <taxon>Thermodesulfobacteriota</taxon>
        <taxon>Syntrophobacteria</taxon>
        <taxon>Syntrophobacterales</taxon>
        <taxon>Syntrophobacteraceae</taxon>
        <taxon>Desulfoglaeba</taxon>
    </lineage>
</organism>
<proteinExistence type="predicted"/>
<evidence type="ECO:0000256" key="1">
    <source>
        <dbReference type="SAM" id="MobiDB-lite"/>
    </source>
</evidence>
<sequence length="166" mass="17742">MMRVYSGVNPVGTRHGSSCRCAAGITRRRRGIIMKGKWIAVIGSGALAIGFAVAGASFADTDGTEVKNGTIRIEKQSEAEFPSMAKISMDQAVQKALASVQGQILKTELEDENGFLVYGIKVVSADKSVVDVKVDAGTGKVLAMEKDKADDEDRESGEDNDQDRED</sequence>
<keyword evidence="2" id="KW-1133">Transmembrane helix</keyword>
<reference evidence="4 5" key="1">
    <citation type="submission" date="2019-05" db="EMBL/GenBank/DDBJ databases">
        <title>The Complete Genome Sequence of the n-alkane-degrading Desulfoglaeba alkanexedens ALDC reveals multiple alkylsuccinate synthase gene clusters.</title>
        <authorList>
            <person name="Callaghan A.V."/>
            <person name="Davidova I.A."/>
            <person name="Duncan K.E."/>
            <person name="Morris B."/>
            <person name="McInerney M.J."/>
        </authorList>
    </citation>
    <scope>NUCLEOTIDE SEQUENCE [LARGE SCALE GENOMIC DNA]</scope>
    <source>
        <strain evidence="4 5">ALDC</strain>
    </source>
</reference>
<evidence type="ECO:0000313" key="4">
    <source>
        <dbReference type="EMBL" id="QCQ23330.1"/>
    </source>
</evidence>
<dbReference type="AlphaFoldDB" id="A0A4P8L5X4"/>
<feature type="compositionally biased region" description="Acidic residues" evidence="1">
    <location>
        <begin position="152"/>
        <end position="166"/>
    </location>
</feature>